<feature type="transmembrane region" description="Helical" evidence="1">
    <location>
        <begin position="55"/>
        <end position="77"/>
    </location>
</feature>
<feature type="transmembrane region" description="Helical" evidence="1">
    <location>
        <begin position="12"/>
        <end position="35"/>
    </location>
</feature>
<gene>
    <name evidence="2" type="ORF">HRJ53_10455</name>
</gene>
<keyword evidence="1" id="KW-0472">Membrane</keyword>
<name>A0A7V8NQE3_9BACT</name>
<keyword evidence="1" id="KW-0812">Transmembrane</keyword>
<comment type="caution">
    <text evidence="2">The sequence shown here is derived from an EMBL/GenBank/DDBJ whole genome shotgun (WGS) entry which is preliminary data.</text>
</comment>
<dbReference type="AlphaFoldDB" id="A0A7V8NQE3"/>
<protein>
    <submittedName>
        <fullName evidence="2">Uncharacterized protein</fullName>
    </submittedName>
</protein>
<accession>A0A7V8NQE3</accession>
<dbReference type="EMBL" id="JACDQQ010001008">
    <property type="protein sequence ID" value="MBA0085407.1"/>
    <property type="molecule type" value="Genomic_DNA"/>
</dbReference>
<reference evidence="2" key="1">
    <citation type="submission" date="2020-06" db="EMBL/GenBank/DDBJ databases">
        <title>Legume-microbial interactions unlock mineral nutrients during tropical forest succession.</title>
        <authorList>
            <person name="Epihov D.Z."/>
        </authorList>
    </citation>
    <scope>NUCLEOTIDE SEQUENCE [LARGE SCALE GENOMIC DNA]</scope>
    <source>
        <strain evidence="2">Pan2503</strain>
    </source>
</reference>
<evidence type="ECO:0000313" key="2">
    <source>
        <dbReference type="EMBL" id="MBA0085407.1"/>
    </source>
</evidence>
<keyword evidence="3" id="KW-1185">Reference proteome</keyword>
<evidence type="ECO:0000313" key="3">
    <source>
        <dbReference type="Proteomes" id="UP000567293"/>
    </source>
</evidence>
<proteinExistence type="predicted"/>
<keyword evidence="1" id="KW-1133">Transmembrane helix</keyword>
<evidence type="ECO:0000256" key="1">
    <source>
        <dbReference type="SAM" id="Phobius"/>
    </source>
</evidence>
<organism evidence="2 3">
    <name type="scientific">Candidatus Acidiferrum panamense</name>
    <dbReference type="NCBI Taxonomy" id="2741543"/>
    <lineage>
        <taxon>Bacteria</taxon>
        <taxon>Pseudomonadati</taxon>
        <taxon>Acidobacteriota</taxon>
        <taxon>Terriglobia</taxon>
        <taxon>Candidatus Acidiferrales</taxon>
        <taxon>Candidatus Acidiferrum</taxon>
    </lineage>
</organism>
<dbReference type="Proteomes" id="UP000567293">
    <property type="component" value="Unassembled WGS sequence"/>
</dbReference>
<sequence length="78" mass="8907">MRLDNNWPDWLAATVFFGLLIPIRLAEWSLLIHLFFDRGLVERARDFKFATAGSLWSFVLDAVGIFSAFVVPGGFWVC</sequence>